<gene>
    <name evidence="9" type="ORF">A6P07_05600</name>
</gene>
<evidence type="ECO:0000259" key="7">
    <source>
        <dbReference type="Pfam" id="PF04542"/>
    </source>
</evidence>
<dbReference type="InterPro" id="IPR014284">
    <property type="entry name" value="RNA_pol_sigma-70_dom"/>
</dbReference>
<dbReference type="Gene3D" id="1.10.1740.10">
    <property type="match status" value="1"/>
</dbReference>
<dbReference type="Gene3D" id="1.10.10.10">
    <property type="entry name" value="Winged helix-like DNA-binding domain superfamily/Winged helix DNA-binding domain"/>
    <property type="match status" value="1"/>
</dbReference>
<dbReference type="GO" id="GO:0006352">
    <property type="term" value="P:DNA-templated transcription initiation"/>
    <property type="evidence" value="ECO:0007669"/>
    <property type="project" value="InterPro"/>
</dbReference>
<dbReference type="AlphaFoldDB" id="A0A1C2IN71"/>
<dbReference type="InterPro" id="IPR013249">
    <property type="entry name" value="RNA_pol_sigma70_r4_t2"/>
</dbReference>
<dbReference type="SUPFAM" id="SSF88946">
    <property type="entry name" value="Sigma2 domain of RNA polymerase sigma factors"/>
    <property type="match status" value="1"/>
</dbReference>
<protein>
    <recommendedName>
        <fullName evidence="6">RNA polymerase sigma factor</fullName>
    </recommendedName>
</protein>
<evidence type="ECO:0000313" key="10">
    <source>
        <dbReference type="Proteomes" id="UP000094893"/>
    </source>
</evidence>
<dbReference type="InterPro" id="IPR007627">
    <property type="entry name" value="RNA_pol_sigma70_r2"/>
</dbReference>
<keyword evidence="4 6" id="KW-0238">DNA-binding</keyword>
<accession>A0A1C2IN71</accession>
<evidence type="ECO:0000256" key="4">
    <source>
        <dbReference type="ARBA" id="ARBA00023125"/>
    </source>
</evidence>
<evidence type="ECO:0000256" key="5">
    <source>
        <dbReference type="ARBA" id="ARBA00023163"/>
    </source>
</evidence>
<evidence type="ECO:0000256" key="3">
    <source>
        <dbReference type="ARBA" id="ARBA00023082"/>
    </source>
</evidence>
<dbReference type="PROSITE" id="PS01063">
    <property type="entry name" value="SIGMA70_ECF"/>
    <property type="match status" value="1"/>
</dbReference>
<keyword evidence="2 6" id="KW-0805">Transcription regulation</keyword>
<feature type="domain" description="RNA polymerase sigma-70 region 2" evidence="7">
    <location>
        <begin position="30"/>
        <end position="95"/>
    </location>
</feature>
<dbReference type="PANTHER" id="PTHR43133">
    <property type="entry name" value="RNA POLYMERASE ECF-TYPE SIGMA FACTO"/>
    <property type="match status" value="1"/>
</dbReference>
<dbReference type="SUPFAM" id="SSF88659">
    <property type="entry name" value="Sigma3 and sigma4 domains of RNA polymerase sigma factors"/>
    <property type="match status" value="1"/>
</dbReference>
<comment type="similarity">
    <text evidence="1 6">Belongs to the sigma-70 factor family. ECF subfamily.</text>
</comment>
<keyword evidence="3 6" id="KW-0731">Sigma factor</keyword>
<keyword evidence="5 6" id="KW-0804">Transcription</keyword>
<dbReference type="STRING" id="930.GCA_002079865_00875"/>
<dbReference type="GO" id="GO:0003677">
    <property type="term" value="F:DNA binding"/>
    <property type="evidence" value="ECO:0007669"/>
    <property type="project" value="UniProtKB-KW"/>
</dbReference>
<reference evidence="9 10" key="1">
    <citation type="journal article" date="2016" name="Int. J. Mol. Sci.">
        <title>Comparative genomics of the extreme acidophile Acidithiobacillus thiooxidans reveals intraspecific divergence and niche adaptation.</title>
        <authorList>
            <person name="Zhang X."/>
            <person name="Feng X."/>
            <person name="Tao J."/>
            <person name="Ma L."/>
            <person name="Xiao Y."/>
            <person name="Liang Y."/>
            <person name="Liu X."/>
            <person name="Yin H."/>
        </authorList>
    </citation>
    <scope>NUCLEOTIDE SEQUENCE [LARGE SCALE GENOMIC DNA]</scope>
    <source>
        <strain evidence="9 10">A02</strain>
    </source>
</reference>
<dbReference type="Pfam" id="PF08281">
    <property type="entry name" value="Sigma70_r4_2"/>
    <property type="match status" value="1"/>
</dbReference>
<feature type="domain" description="RNA polymerase sigma factor 70 region 4 type 2" evidence="8">
    <location>
        <begin position="144"/>
        <end position="195"/>
    </location>
</feature>
<dbReference type="InterPro" id="IPR013324">
    <property type="entry name" value="RNA_pol_sigma_r3/r4-like"/>
</dbReference>
<dbReference type="Proteomes" id="UP000094893">
    <property type="component" value="Unassembled WGS sequence"/>
</dbReference>
<dbReference type="InterPro" id="IPR039425">
    <property type="entry name" value="RNA_pol_sigma-70-like"/>
</dbReference>
<evidence type="ECO:0000256" key="1">
    <source>
        <dbReference type="ARBA" id="ARBA00010641"/>
    </source>
</evidence>
<evidence type="ECO:0000259" key="8">
    <source>
        <dbReference type="Pfam" id="PF08281"/>
    </source>
</evidence>
<dbReference type="Pfam" id="PF04542">
    <property type="entry name" value="Sigma70_r2"/>
    <property type="match status" value="1"/>
</dbReference>
<dbReference type="InterPro" id="IPR013325">
    <property type="entry name" value="RNA_pol_sigma_r2"/>
</dbReference>
<sequence>MTANLGDTKHQMPPDPNDQVHACQPEHWLDRYGDGLYRQALFRTSNMAVAEDIVQETLLAAWLGYAGFSGAAQERTWLYGIMEHKIQDYYRLNARTPKISNLEVDDLDSDIEESAFQSNGAWANKPGAWGRDPQEAAESKDFLRIIQGCLNELPEQQRSAFMLREWYGEEIALCARTLAVTANHLSVLLHRARLQISRCLEFRFAGGEQQ</sequence>
<dbReference type="GO" id="GO:0016987">
    <property type="term" value="F:sigma factor activity"/>
    <property type="evidence" value="ECO:0007669"/>
    <property type="project" value="UniProtKB-KW"/>
</dbReference>
<comment type="caution">
    <text evidence="9">The sequence shown here is derived from an EMBL/GenBank/DDBJ whole genome shotgun (WGS) entry which is preliminary data.</text>
</comment>
<dbReference type="InterPro" id="IPR000838">
    <property type="entry name" value="RNA_pol_sigma70_ECF_CS"/>
</dbReference>
<organism evidence="9 10">
    <name type="scientific">Acidithiobacillus thiooxidans</name>
    <name type="common">Thiobacillus thiooxidans</name>
    <dbReference type="NCBI Taxonomy" id="930"/>
    <lineage>
        <taxon>Bacteria</taxon>
        <taxon>Pseudomonadati</taxon>
        <taxon>Pseudomonadota</taxon>
        <taxon>Acidithiobacillia</taxon>
        <taxon>Acidithiobacillales</taxon>
        <taxon>Acidithiobacillaceae</taxon>
        <taxon>Acidithiobacillus</taxon>
    </lineage>
</organism>
<proteinExistence type="inferred from homology"/>
<evidence type="ECO:0000256" key="2">
    <source>
        <dbReference type="ARBA" id="ARBA00023015"/>
    </source>
</evidence>
<name>A0A1C2IN71_ACITH</name>
<dbReference type="PANTHER" id="PTHR43133:SF8">
    <property type="entry name" value="RNA POLYMERASE SIGMA FACTOR HI_1459-RELATED"/>
    <property type="match status" value="1"/>
</dbReference>
<dbReference type="NCBIfam" id="TIGR02937">
    <property type="entry name" value="sigma70-ECF"/>
    <property type="match status" value="1"/>
</dbReference>
<dbReference type="EMBL" id="LWSA01000069">
    <property type="protein sequence ID" value="OCX74424.1"/>
    <property type="molecule type" value="Genomic_DNA"/>
</dbReference>
<evidence type="ECO:0000256" key="6">
    <source>
        <dbReference type="RuleBase" id="RU000716"/>
    </source>
</evidence>
<dbReference type="InterPro" id="IPR036388">
    <property type="entry name" value="WH-like_DNA-bd_sf"/>
</dbReference>
<evidence type="ECO:0000313" key="9">
    <source>
        <dbReference type="EMBL" id="OCX74424.1"/>
    </source>
</evidence>